<keyword evidence="3" id="KW-1185">Reference proteome</keyword>
<accession>A0A8E2J700</accession>
<dbReference type="OrthoDB" id="68575at2759"/>
<dbReference type="Pfam" id="PF03358">
    <property type="entry name" value="FMN_red"/>
    <property type="match status" value="1"/>
</dbReference>
<dbReference type="SUPFAM" id="SSF52218">
    <property type="entry name" value="Flavoproteins"/>
    <property type="match status" value="1"/>
</dbReference>
<dbReference type="GO" id="GO:0016491">
    <property type="term" value="F:oxidoreductase activity"/>
    <property type="evidence" value="ECO:0007669"/>
    <property type="project" value="InterPro"/>
</dbReference>
<dbReference type="PANTHER" id="PTHR30543:SF21">
    <property type="entry name" value="NAD(P)H-DEPENDENT FMN REDUCTASE LOT6"/>
    <property type="match status" value="1"/>
</dbReference>
<dbReference type="InterPro" id="IPR029039">
    <property type="entry name" value="Flavoprotein-like_sf"/>
</dbReference>
<feature type="domain" description="NADPH-dependent FMN reductase-like" evidence="1">
    <location>
        <begin position="3"/>
        <end position="162"/>
    </location>
</feature>
<name>A0A8E2J700_9APHY</name>
<dbReference type="GO" id="GO:0010181">
    <property type="term" value="F:FMN binding"/>
    <property type="evidence" value="ECO:0007669"/>
    <property type="project" value="TreeGrafter"/>
</dbReference>
<proteinExistence type="predicted"/>
<evidence type="ECO:0000313" key="2">
    <source>
        <dbReference type="EMBL" id="OCH96098.1"/>
    </source>
</evidence>
<sequence>MSKIALLIGSSRNGGNGAGLGSWLTVIVSARLNGRSTAVHPNAAKKYEVVTVDPAVPPHPLGPILDGARVPAQIRDPALYASPAIQEWSRFVTSCDGFIVLSPEYNGSYPGELKNAFDHLFWEWRNKPALIVTYGGGGGTRCAAQLKDLLGRAFKMSLATSVGISLSKEYTDGQQRVPMGGHFPDFLSAYVPQIYEAVDELKNIIENRK</sequence>
<evidence type="ECO:0000259" key="1">
    <source>
        <dbReference type="Pfam" id="PF03358"/>
    </source>
</evidence>
<gene>
    <name evidence="2" type="ORF">OBBRIDRAFT_787551</name>
</gene>
<organism evidence="2 3">
    <name type="scientific">Obba rivulosa</name>
    <dbReference type="NCBI Taxonomy" id="1052685"/>
    <lineage>
        <taxon>Eukaryota</taxon>
        <taxon>Fungi</taxon>
        <taxon>Dikarya</taxon>
        <taxon>Basidiomycota</taxon>
        <taxon>Agaricomycotina</taxon>
        <taxon>Agaricomycetes</taxon>
        <taxon>Polyporales</taxon>
        <taxon>Gelatoporiaceae</taxon>
        <taxon>Obba</taxon>
    </lineage>
</organism>
<dbReference type="Gene3D" id="3.40.50.360">
    <property type="match status" value="1"/>
</dbReference>
<dbReference type="Proteomes" id="UP000250043">
    <property type="component" value="Unassembled WGS sequence"/>
</dbReference>
<protein>
    <submittedName>
        <fullName evidence="2">Flavo protein</fullName>
    </submittedName>
</protein>
<dbReference type="EMBL" id="KV722332">
    <property type="protein sequence ID" value="OCH96098.1"/>
    <property type="molecule type" value="Genomic_DNA"/>
</dbReference>
<dbReference type="GO" id="GO:0005829">
    <property type="term" value="C:cytosol"/>
    <property type="evidence" value="ECO:0007669"/>
    <property type="project" value="TreeGrafter"/>
</dbReference>
<dbReference type="AlphaFoldDB" id="A0A8E2J700"/>
<reference evidence="2 3" key="1">
    <citation type="submission" date="2016-07" db="EMBL/GenBank/DDBJ databases">
        <title>Draft genome of the white-rot fungus Obba rivulosa 3A-2.</title>
        <authorList>
            <consortium name="DOE Joint Genome Institute"/>
            <person name="Miettinen O."/>
            <person name="Riley R."/>
            <person name="Acob R."/>
            <person name="Barry K."/>
            <person name="Cullen D."/>
            <person name="De Vries R."/>
            <person name="Hainaut M."/>
            <person name="Hatakka A."/>
            <person name="Henrissat B."/>
            <person name="Hilden K."/>
            <person name="Kuo R."/>
            <person name="Labutti K."/>
            <person name="Lipzen A."/>
            <person name="Makela M.R."/>
            <person name="Sandor L."/>
            <person name="Spatafora J.W."/>
            <person name="Grigoriev I.V."/>
            <person name="Hibbett D.S."/>
        </authorList>
    </citation>
    <scope>NUCLEOTIDE SEQUENCE [LARGE SCALE GENOMIC DNA]</scope>
    <source>
        <strain evidence="2 3">3A-2</strain>
    </source>
</reference>
<dbReference type="PANTHER" id="PTHR30543">
    <property type="entry name" value="CHROMATE REDUCTASE"/>
    <property type="match status" value="1"/>
</dbReference>
<dbReference type="InterPro" id="IPR050712">
    <property type="entry name" value="NAD(P)H-dep_reductase"/>
</dbReference>
<dbReference type="InterPro" id="IPR005025">
    <property type="entry name" value="FMN_Rdtase-like_dom"/>
</dbReference>
<evidence type="ECO:0000313" key="3">
    <source>
        <dbReference type="Proteomes" id="UP000250043"/>
    </source>
</evidence>